<evidence type="ECO:0000256" key="5">
    <source>
        <dbReference type="ARBA" id="ARBA00023154"/>
    </source>
</evidence>
<comment type="subunit">
    <text evidence="8">Homodimer.</text>
</comment>
<feature type="site" description="Could be important to modulate the pK values of the two catalytic cysteine residues" evidence="8">
    <location>
        <position position="220"/>
    </location>
</feature>
<feature type="active site" description="Proton donor" evidence="8">
    <location>
        <position position="75"/>
    </location>
</feature>
<dbReference type="Gene3D" id="3.10.310.10">
    <property type="entry name" value="Diaminopimelate Epimerase, Chain A, domain 1"/>
    <property type="match status" value="2"/>
</dbReference>
<comment type="subcellular location">
    <subcellularLocation>
        <location evidence="8">Cytoplasm</location>
    </subcellularLocation>
</comment>
<dbReference type="PANTHER" id="PTHR31689">
    <property type="entry name" value="DIAMINOPIMELATE EPIMERASE, CHLOROPLASTIC"/>
    <property type="match status" value="1"/>
</dbReference>
<comment type="caution">
    <text evidence="10">The sequence shown here is derived from an EMBL/GenBank/DDBJ whole genome shotgun (WGS) entry which is preliminary data.</text>
</comment>
<dbReference type="Pfam" id="PF01678">
    <property type="entry name" value="DAP_epimerase"/>
    <property type="match status" value="2"/>
</dbReference>
<reference evidence="10 11" key="1">
    <citation type="submission" date="2024-06" db="EMBL/GenBank/DDBJ databases">
        <title>Genomic Encyclopedia of Type Strains, Phase IV (KMG-IV): sequencing the most valuable type-strain genomes for metagenomic binning, comparative biology and taxonomic classification.</title>
        <authorList>
            <person name="Goeker M."/>
        </authorList>
    </citation>
    <scope>NUCLEOTIDE SEQUENCE [LARGE SCALE GENOMIC DNA]</scope>
    <source>
        <strain evidence="10 11">DSM 23520</strain>
    </source>
</reference>
<dbReference type="PANTHER" id="PTHR31689:SF0">
    <property type="entry name" value="DIAMINOPIMELATE EPIMERASE"/>
    <property type="match status" value="1"/>
</dbReference>
<evidence type="ECO:0000256" key="1">
    <source>
        <dbReference type="ARBA" id="ARBA00005196"/>
    </source>
</evidence>
<feature type="binding site" evidence="8">
    <location>
        <begin position="220"/>
        <end position="221"/>
    </location>
    <ligand>
        <name>substrate</name>
    </ligand>
</feature>
<dbReference type="PROSITE" id="PS01326">
    <property type="entry name" value="DAP_EPIMERASE"/>
    <property type="match status" value="1"/>
</dbReference>
<comment type="function">
    <text evidence="8">Catalyzes the stereoinversion of LL-2,6-diaminopimelate (L,L-DAP) to meso-diaminopimelate (meso-DAP), a precursor of L-lysine and an essential component of the bacterial peptidoglycan.</text>
</comment>
<keyword evidence="6 8" id="KW-0413">Isomerase</keyword>
<dbReference type="HAMAP" id="MF_00197">
    <property type="entry name" value="DAP_epimerase"/>
    <property type="match status" value="1"/>
</dbReference>
<feature type="active site" description="Proton acceptor" evidence="8">
    <location>
        <position position="229"/>
    </location>
</feature>
<feature type="binding site" evidence="8">
    <location>
        <position position="202"/>
    </location>
    <ligand>
        <name>substrate</name>
    </ligand>
</feature>
<keyword evidence="5 8" id="KW-0457">Lysine biosynthesis</keyword>
<keyword evidence="11" id="KW-1185">Reference proteome</keyword>
<evidence type="ECO:0000256" key="6">
    <source>
        <dbReference type="ARBA" id="ARBA00023235"/>
    </source>
</evidence>
<feature type="site" description="Could be important to modulate the pK values of the two catalytic cysteine residues" evidence="8">
    <location>
        <position position="171"/>
    </location>
</feature>
<dbReference type="NCBIfam" id="TIGR00652">
    <property type="entry name" value="DapF"/>
    <property type="match status" value="1"/>
</dbReference>
<dbReference type="Proteomes" id="UP001549167">
    <property type="component" value="Unassembled WGS sequence"/>
</dbReference>
<feature type="binding site" evidence="8">
    <location>
        <position position="169"/>
    </location>
    <ligand>
        <name>substrate</name>
    </ligand>
</feature>
<dbReference type="SUPFAM" id="SSF54506">
    <property type="entry name" value="Diaminopimelate epimerase-like"/>
    <property type="match status" value="1"/>
</dbReference>
<evidence type="ECO:0000256" key="2">
    <source>
        <dbReference type="ARBA" id="ARBA00010219"/>
    </source>
</evidence>
<evidence type="ECO:0000256" key="9">
    <source>
        <dbReference type="PROSITE-ProRule" id="PRU10125"/>
    </source>
</evidence>
<evidence type="ECO:0000256" key="3">
    <source>
        <dbReference type="ARBA" id="ARBA00013080"/>
    </source>
</evidence>
<comment type="similarity">
    <text evidence="2 8">Belongs to the diaminopimelate epimerase family.</text>
</comment>
<dbReference type="RefSeq" id="WP_354220266.1">
    <property type="nucleotide sequence ID" value="NZ_JBEPMX010000008.1"/>
</dbReference>
<feature type="binding site" evidence="8">
    <location>
        <begin position="76"/>
        <end position="77"/>
    </location>
    <ligand>
        <name>substrate</name>
    </ligand>
</feature>
<keyword evidence="8" id="KW-0963">Cytoplasm</keyword>
<dbReference type="InterPro" id="IPR018510">
    <property type="entry name" value="DAP_epimerase_AS"/>
</dbReference>
<gene>
    <name evidence="8" type="primary">dapF</name>
    <name evidence="10" type="ORF">ABID56_001775</name>
</gene>
<evidence type="ECO:0000313" key="11">
    <source>
        <dbReference type="Proteomes" id="UP001549167"/>
    </source>
</evidence>
<comment type="catalytic activity">
    <reaction evidence="7 8">
        <text>(2S,6S)-2,6-diaminopimelate = meso-2,6-diaminopimelate</text>
        <dbReference type="Rhea" id="RHEA:15393"/>
        <dbReference type="ChEBI" id="CHEBI:57609"/>
        <dbReference type="ChEBI" id="CHEBI:57791"/>
        <dbReference type="EC" id="5.1.1.7"/>
    </reaction>
</comment>
<feature type="binding site" evidence="8">
    <location>
        <position position="13"/>
    </location>
    <ligand>
        <name>substrate</name>
    </ligand>
</feature>
<feature type="active site" evidence="9">
    <location>
        <position position="75"/>
    </location>
</feature>
<name>A0ABV2KYK6_9BACI</name>
<feature type="binding site" evidence="8">
    <location>
        <position position="66"/>
    </location>
    <ligand>
        <name>substrate</name>
    </ligand>
</feature>
<evidence type="ECO:0000256" key="8">
    <source>
        <dbReference type="HAMAP-Rule" id="MF_00197"/>
    </source>
</evidence>
<dbReference type="EC" id="5.1.1.7" evidence="3 8"/>
<evidence type="ECO:0000256" key="7">
    <source>
        <dbReference type="ARBA" id="ARBA00051712"/>
    </source>
</evidence>
<sequence length="291" mass="32010">MKIPFTKMHGLGNSYIYVDGFHVELPEESLPTIAKQVSSVHTGIGSDGLILVLPSNLADVRMRIFNKDGSEAMNCGNGLRCVAKFVYDKKYVHKQSFEIETKSGVVTATVHPDKDKHVESVTVDMGEPVLERSNIPMETENGGLFDEVVYEHFRVDGDDYYATAVSMGNPHVVFYQDNMQDAPIHTLGPKVTTDERFPEGVNVEFVEVLNEAELRFRVWERGSGITQACGTGACASVVASALNSYVKRGQEVTVHLDGGDLWITWLESGSVLMRGAAVTVAKGHTWVELDV</sequence>
<comment type="pathway">
    <text evidence="1 8">Amino-acid biosynthesis; L-lysine biosynthesis via DAP pathway; DL-2,6-diaminopimelate from LL-2,6-diaminopimelate: step 1/1.</text>
</comment>
<protein>
    <recommendedName>
        <fullName evidence="3 8">Diaminopimelate epimerase</fullName>
        <shortName evidence="8">DAP epimerase</shortName>
        <ecNumber evidence="3 8">5.1.1.7</ecNumber>
    </recommendedName>
    <alternativeName>
        <fullName evidence="8">PLP-independent amino acid racemase</fullName>
    </alternativeName>
</protein>
<dbReference type="GO" id="GO:0008837">
    <property type="term" value="F:diaminopimelate epimerase activity"/>
    <property type="evidence" value="ECO:0007669"/>
    <property type="project" value="UniProtKB-EC"/>
</dbReference>
<dbReference type="EMBL" id="JBEPMX010000008">
    <property type="protein sequence ID" value="MET3683666.1"/>
    <property type="molecule type" value="Genomic_DNA"/>
</dbReference>
<dbReference type="InterPro" id="IPR001653">
    <property type="entry name" value="DAP_epimerase_DapF"/>
</dbReference>
<accession>A0ABV2KYK6</accession>
<proteinExistence type="inferred from homology"/>
<organism evidence="10 11">
    <name type="scientific">Alkalibacillus flavidus</name>
    <dbReference type="NCBI Taxonomy" id="546021"/>
    <lineage>
        <taxon>Bacteria</taxon>
        <taxon>Bacillati</taxon>
        <taxon>Bacillota</taxon>
        <taxon>Bacilli</taxon>
        <taxon>Bacillales</taxon>
        <taxon>Bacillaceae</taxon>
        <taxon>Alkalibacillus</taxon>
    </lineage>
</organism>
<evidence type="ECO:0000313" key="10">
    <source>
        <dbReference type="EMBL" id="MET3683666.1"/>
    </source>
</evidence>
<comment type="caution">
    <text evidence="8">Lacks conserved residue(s) required for the propagation of feature annotation.</text>
</comment>
<evidence type="ECO:0000256" key="4">
    <source>
        <dbReference type="ARBA" id="ARBA00022605"/>
    </source>
</evidence>
<keyword evidence="4 8" id="KW-0028">Amino-acid biosynthesis</keyword>
<feature type="binding site" evidence="8">
    <location>
        <begin position="230"/>
        <end position="231"/>
    </location>
    <ligand>
        <name>substrate</name>
    </ligand>
</feature>